<name>A0A1G8A9I2_9MICO</name>
<dbReference type="GO" id="GO:0016020">
    <property type="term" value="C:membrane"/>
    <property type="evidence" value="ECO:0007669"/>
    <property type="project" value="InterPro"/>
</dbReference>
<feature type="transmembrane region" description="Helical" evidence="1">
    <location>
        <begin position="40"/>
        <end position="59"/>
    </location>
</feature>
<accession>A0A1G8A9I2</accession>
<dbReference type="STRING" id="399736.SAMN04489720_0296"/>
<evidence type="ECO:0000313" key="3">
    <source>
        <dbReference type="Proteomes" id="UP000198822"/>
    </source>
</evidence>
<feature type="transmembrane region" description="Helical" evidence="1">
    <location>
        <begin position="6"/>
        <end position="28"/>
    </location>
</feature>
<dbReference type="RefSeq" id="WP_092501803.1">
    <property type="nucleotide sequence ID" value="NZ_LT629695.1"/>
</dbReference>
<proteinExistence type="predicted"/>
<evidence type="ECO:0000256" key="1">
    <source>
        <dbReference type="SAM" id="Phobius"/>
    </source>
</evidence>
<dbReference type="OrthoDB" id="3216131at2"/>
<keyword evidence="3" id="KW-1185">Reference proteome</keyword>
<dbReference type="Pfam" id="PF02325">
    <property type="entry name" value="CCB3_YggT"/>
    <property type="match status" value="1"/>
</dbReference>
<gene>
    <name evidence="2" type="ORF">SAMN04489720_0296</name>
</gene>
<feature type="transmembrane region" description="Helical" evidence="1">
    <location>
        <begin position="71"/>
        <end position="95"/>
    </location>
</feature>
<organism evidence="2 3">
    <name type="scientific">Agrococcus jejuensis</name>
    <dbReference type="NCBI Taxonomy" id="399736"/>
    <lineage>
        <taxon>Bacteria</taxon>
        <taxon>Bacillati</taxon>
        <taxon>Actinomycetota</taxon>
        <taxon>Actinomycetes</taxon>
        <taxon>Micrococcales</taxon>
        <taxon>Microbacteriaceae</taxon>
        <taxon>Agrococcus</taxon>
    </lineage>
</organism>
<dbReference type="EMBL" id="LT629695">
    <property type="protein sequence ID" value="SDH17537.1"/>
    <property type="molecule type" value="Genomic_DNA"/>
</dbReference>
<reference evidence="3" key="1">
    <citation type="submission" date="2016-10" db="EMBL/GenBank/DDBJ databases">
        <authorList>
            <person name="Varghese N."/>
            <person name="Submissions S."/>
        </authorList>
    </citation>
    <scope>NUCLEOTIDE SEQUENCE [LARGE SCALE GENOMIC DNA]</scope>
    <source>
        <strain evidence="3">DSM 22002</strain>
    </source>
</reference>
<keyword evidence="1" id="KW-1133">Transmembrane helix</keyword>
<evidence type="ECO:0000313" key="2">
    <source>
        <dbReference type="EMBL" id="SDH17537.1"/>
    </source>
</evidence>
<keyword evidence="1" id="KW-0812">Transmembrane</keyword>
<protein>
    <submittedName>
        <fullName evidence="2">YggT family protein</fullName>
    </submittedName>
</protein>
<dbReference type="AlphaFoldDB" id="A0A1G8A9I2"/>
<dbReference type="Proteomes" id="UP000198822">
    <property type="component" value="Chromosome I"/>
</dbReference>
<dbReference type="InterPro" id="IPR003425">
    <property type="entry name" value="CCB3/YggT"/>
</dbReference>
<keyword evidence="1" id="KW-0472">Membrane</keyword>
<sequence length="96" mass="10547">MQVVAFAVYVAANILFYVLWARVILDVVRQVRRDWKPTGLWLAVSVTILTLTDPILRVARRIVKPVRVGGAMLDLSMLAVMALVLVVVVISGAMAS</sequence>